<organism evidence="11 12">
    <name type="scientific">Citrullus colocynthis</name>
    <name type="common">colocynth</name>
    <dbReference type="NCBI Taxonomy" id="252529"/>
    <lineage>
        <taxon>Eukaryota</taxon>
        <taxon>Viridiplantae</taxon>
        <taxon>Streptophyta</taxon>
        <taxon>Embryophyta</taxon>
        <taxon>Tracheophyta</taxon>
        <taxon>Spermatophyta</taxon>
        <taxon>Magnoliopsida</taxon>
        <taxon>eudicotyledons</taxon>
        <taxon>Gunneridae</taxon>
        <taxon>Pentapetalae</taxon>
        <taxon>rosids</taxon>
        <taxon>fabids</taxon>
        <taxon>Cucurbitales</taxon>
        <taxon>Cucurbitaceae</taxon>
        <taxon>Benincaseae</taxon>
        <taxon>Citrullus</taxon>
    </lineage>
</organism>
<dbReference type="PANTHER" id="PTHR32080">
    <property type="entry name" value="ANTIFUNGAL PROTEIN GINKBILOBIN-2-LIKE"/>
    <property type="match status" value="1"/>
</dbReference>
<evidence type="ECO:0000256" key="6">
    <source>
        <dbReference type="ARBA" id="ARBA00023157"/>
    </source>
</evidence>
<gene>
    <name evidence="11" type="ORF">CITCOLO1_LOCUS15765</name>
</gene>
<name>A0ABP0YVR1_9ROSI</name>
<keyword evidence="9" id="KW-0812">Transmembrane</keyword>
<evidence type="ECO:0000256" key="2">
    <source>
        <dbReference type="ARBA" id="ARBA00022581"/>
    </source>
</evidence>
<keyword evidence="4" id="KW-0677">Repeat</keyword>
<reference evidence="11 12" key="1">
    <citation type="submission" date="2024-03" db="EMBL/GenBank/DDBJ databases">
        <authorList>
            <person name="Gkanogiannis A."/>
            <person name="Becerra Lopez-Lavalle L."/>
        </authorList>
    </citation>
    <scope>NUCLEOTIDE SEQUENCE [LARGE SCALE GENOMIC DNA]</scope>
</reference>
<keyword evidence="12" id="KW-1185">Reference proteome</keyword>
<dbReference type="InterPro" id="IPR038408">
    <property type="entry name" value="GNK2_sf"/>
</dbReference>
<dbReference type="InterPro" id="IPR051378">
    <property type="entry name" value="Cell2Cell_Antifungal"/>
</dbReference>
<keyword evidence="5" id="KW-0965">Cell junction</keyword>
<proteinExistence type="inferred from homology"/>
<evidence type="ECO:0000256" key="3">
    <source>
        <dbReference type="ARBA" id="ARBA00022729"/>
    </source>
</evidence>
<evidence type="ECO:0000259" key="10">
    <source>
        <dbReference type="PROSITE" id="PS51473"/>
    </source>
</evidence>
<dbReference type="CDD" id="cd23509">
    <property type="entry name" value="Gnk2-like"/>
    <property type="match status" value="1"/>
</dbReference>
<dbReference type="EMBL" id="OZ021740">
    <property type="protein sequence ID" value="CAK9323576.1"/>
    <property type="molecule type" value="Genomic_DNA"/>
</dbReference>
<keyword evidence="2" id="KW-0945">Host-virus interaction</keyword>
<comment type="subcellular location">
    <subcellularLocation>
        <location evidence="7">Cell junction</location>
        <location evidence="7">Plasmodesma</location>
    </subcellularLocation>
    <subcellularLocation>
        <location evidence="1">Cell membrane</location>
        <topology evidence="1">Single-pass type I membrane protein</topology>
    </subcellularLocation>
</comment>
<evidence type="ECO:0000256" key="9">
    <source>
        <dbReference type="SAM" id="Phobius"/>
    </source>
</evidence>
<comment type="similarity">
    <text evidence="8">Belongs to the cysteine-rich repeat secretory protein family. Plasmodesmata-located proteins (PDLD) subfamily.</text>
</comment>
<feature type="domain" description="Gnk2-homologous" evidence="10">
    <location>
        <begin position="144"/>
        <end position="244"/>
    </location>
</feature>
<keyword evidence="3" id="KW-0732">Signal</keyword>
<protein>
    <recommendedName>
        <fullName evidence="10">Gnk2-homologous domain-containing protein</fullName>
    </recommendedName>
</protein>
<keyword evidence="9" id="KW-0472">Membrane</keyword>
<feature type="transmembrane region" description="Helical" evidence="9">
    <location>
        <begin position="12"/>
        <end position="32"/>
    </location>
</feature>
<evidence type="ECO:0000256" key="5">
    <source>
        <dbReference type="ARBA" id="ARBA00022949"/>
    </source>
</evidence>
<accession>A0ABP0YVR1</accession>
<evidence type="ECO:0000256" key="1">
    <source>
        <dbReference type="ARBA" id="ARBA00004251"/>
    </source>
</evidence>
<feature type="domain" description="Gnk2-homologous" evidence="10">
    <location>
        <begin position="36"/>
        <end position="139"/>
    </location>
</feature>
<evidence type="ECO:0000256" key="7">
    <source>
        <dbReference type="ARBA" id="ARBA00024184"/>
    </source>
</evidence>
<dbReference type="Pfam" id="PF01657">
    <property type="entry name" value="Stress-antifung"/>
    <property type="match status" value="2"/>
</dbReference>
<dbReference type="PANTHER" id="PTHR32080:SF36">
    <property type="entry name" value="PLASMODESMATA-LOCATED PROTEIN 1"/>
    <property type="match status" value="1"/>
</dbReference>
<evidence type="ECO:0000256" key="8">
    <source>
        <dbReference type="ARBA" id="ARBA00038393"/>
    </source>
</evidence>
<dbReference type="Gene3D" id="3.30.430.20">
    <property type="entry name" value="Gnk2 domain, C-X8-C-X2-C motif"/>
    <property type="match status" value="2"/>
</dbReference>
<evidence type="ECO:0000256" key="4">
    <source>
        <dbReference type="ARBA" id="ARBA00022737"/>
    </source>
</evidence>
<evidence type="ECO:0000313" key="12">
    <source>
        <dbReference type="Proteomes" id="UP001642487"/>
    </source>
</evidence>
<keyword evidence="9" id="KW-1133">Transmembrane helix</keyword>
<dbReference type="Proteomes" id="UP001642487">
    <property type="component" value="Chromosome 6"/>
</dbReference>
<dbReference type="PROSITE" id="PS51473">
    <property type="entry name" value="GNK2"/>
    <property type="match status" value="2"/>
</dbReference>
<evidence type="ECO:0000313" key="11">
    <source>
        <dbReference type="EMBL" id="CAK9323576.1"/>
    </source>
</evidence>
<keyword evidence="6" id="KW-1015">Disulfide bond</keyword>
<sequence>MASPLPNPPFLFFFFFFIFFFFSFFFFFPIFATDTHSLVFKGCSQQKFQDPSGIYTQNLKSLFSTLISQSSQKSFFSTSSGDSGNAIQGLFQCRGDLTIPQCSECVSKIPAMADKLCGQALAARVQLTGCYLHYEVAGFRQASGTELLFKVCGSIQVAGSGFEERRDKAFEMVENGVKNGGALFYTGSYRSLYVLGQCQGDLGGGDCGDCVKTAAEKANTECGYSISGQIYLNKCYISYNYYPNGIPSISSSSGSTHNTQRTVALAVGGFAALAFLIVCLLFVRSVMKKKGKHGG</sequence>
<feature type="transmembrane region" description="Helical" evidence="9">
    <location>
        <begin position="263"/>
        <end position="283"/>
    </location>
</feature>
<dbReference type="InterPro" id="IPR002902">
    <property type="entry name" value="GNK2"/>
</dbReference>